<keyword evidence="1 4" id="KW-0808">Transferase</keyword>
<evidence type="ECO:0000259" key="3">
    <source>
        <dbReference type="PROSITE" id="PS51186"/>
    </source>
</evidence>
<dbReference type="PANTHER" id="PTHR43072">
    <property type="entry name" value="N-ACETYLTRANSFERASE"/>
    <property type="match status" value="1"/>
</dbReference>
<protein>
    <submittedName>
        <fullName evidence="4">GNAT family N-acetyltransferase</fullName>
        <ecNumber evidence="4">2.3.-.-</ecNumber>
    </submittedName>
</protein>
<dbReference type="CDD" id="cd04301">
    <property type="entry name" value="NAT_SF"/>
    <property type="match status" value="1"/>
</dbReference>
<organism evidence="4 5">
    <name type="scientific">Paractinoplanes rhizophilus</name>
    <dbReference type="NCBI Taxonomy" id="1416877"/>
    <lineage>
        <taxon>Bacteria</taxon>
        <taxon>Bacillati</taxon>
        <taxon>Actinomycetota</taxon>
        <taxon>Actinomycetes</taxon>
        <taxon>Micromonosporales</taxon>
        <taxon>Micromonosporaceae</taxon>
        <taxon>Paractinoplanes</taxon>
    </lineage>
</organism>
<dbReference type="PROSITE" id="PS51186">
    <property type="entry name" value="GNAT"/>
    <property type="match status" value="1"/>
</dbReference>
<comment type="caution">
    <text evidence="4">The sequence shown here is derived from an EMBL/GenBank/DDBJ whole genome shotgun (WGS) entry which is preliminary data.</text>
</comment>
<accession>A0ABW2HV32</accession>
<dbReference type="Gene3D" id="3.40.630.30">
    <property type="match status" value="1"/>
</dbReference>
<evidence type="ECO:0000256" key="1">
    <source>
        <dbReference type="ARBA" id="ARBA00022679"/>
    </source>
</evidence>
<reference evidence="5" key="1">
    <citation type="journal article" date="2019" name="Int. J. Syst. Evol. Microbiol.">
        <title>The Global Catalogue of Microorganisms (GCM) 10K type strain sequencing project: providing services to taxonomists for standard genome sequencing and annotation.</title>
        <authorList>
            <consortium name="The Broad Institute Genomics Platform"/>
            <consortium name="The Broad Institute Genome Sequencing Center for Infectious Disease"/>
            <person name="Wu L."/>
            <person name="Ma J."/>
        </authorList>
    </citation>
    <scope>NUCLEOTIDE SEQUENCE [LARGE SCALE GENOMIC DNA]</scope>
    <source>
        <strain evidence="5">XZYJT-10</strain>
    </source>
</reference>
<name>A0ABW2HV32_9ACTN</name>
<dbReference type="RefSeq" id="WP_378968924.1">
    <property type="nucleotide sequence ID" value="NZ_JBHTBJ010000010.1"/>
</dbReference>
<dbReference type="Pfam" id="PF13420">
    <property type="entry name" value="Acetyltransf_4"/>
    <property type="match status" value="1"/>
</dbReference>
<proteinExistence type="predicted"/>
<dbReference type="Proteomes" id="UP001596548">
    <property type="component" value="Unassembled WGS sequence"/>
</dbReference>
<dbReference type="InterPro" id="IPR016181">
    <property type="entry name" value="Acyl_CoA_acyltransferase"/>
</dbReference>
<evidence type="ECO:0000256" key="2">
    <source>
        <dbReference type="ARBA" id="ARBA00023315"/>
    </source>
</evidence>
<sequence>MAEQASAELTIRAANESDAAACAAIYRPFVLDTAVSFEISPPTDDEMAARIRETSRSHAWLVAETGGDVVGYAYARPFAAREAYRWSCETSIYLSPGRRRSGLGRALYTALLARLTERGFRVAVAKMTLPNAASEGLHAALGFRPVGVHPRIGFKNGAWHDIAIAQLTLATGDDPPTDPR</sequence>
<dbReference type="EMBL" id="JBHTBJ010000010">
    <property type="protein sequence ID" value="MFC7275621.1"/>
    <property type="molecule type" value="Genomic_DNA"/>
</dbReference>
<dbReference type="GO" id="GO:0016746">
    <property type="term" value="F:acyltransferase activity"/>
    <property type="evidence" value="ECO:0007669"/>
    <property type="project" value="UniProtKB-KW"/>
</dbReference>
<evidence type="ECO:0000313" key="4">
    <source>
        <dbReference type="EMBL" id="MFC7275621.1"/>
    </source>
</evidence>
<dbReference type="InterPro" id="IPR000182">
    <property type="entry name" value="GNAT_dom"/>
</dbReference>
<gene>
    <name evidence="4" type="ORF">ACFQS1_16655</name>
</gene>
<dbReference type="EC" id="2.3.-.-" evidence="4"/>
<keyword evidence="5" id="KW-1185">Reference proteome</keyword>
<evidence type="ECO:0000313" key="5">
    <source>
        <dbReference type="Proteomes" id="UP001596548"/>
    </source>
</evidence>
<feature type="domain" description="N-acetyltransferase" evidence="3">
    <location>
        <begin position="9"/>
        <end position="165"/>
    </location>
</feature>
<keyword evidence="2 4" id="KW-0012">Acyltransferase</keyword>
<dbReference type="SUPFAM" id="SSF55729">
    <property type="entry name" value="Acyl-CoA N-acyltransferases (Nat)"/>
    <property type="match status" value="1"/>
</dbReference>
<dbReference type="PANTHER" id="PTHR43072:SF23">
    <property type="entry name" value="UPF0039 PROTEIN C11D3.02C"/>
    <property type="match status" value="1"/>
</dbReference>